<feature type="region of interest" description="Disordered" evidence="1">
    <location>
        <begin position="1"/>
        <end position="41"/>
    </location>
</feature>
<feature type="region of interest" description="Disordered" evidence="1">
    <location>
        <begin position="133"/>
        <end position="155"/>
    </location>
</feature>
<evidence type="ECO:0000313" key="3">
    <source>
        <dbReference type="Proteomes" id="UP000242287"/>
    </source>
</evidence>
<gene>
    <name evidence="2" type="ORF">AMATHDRAFT_60896</name>
</gene>
<keyword evidence="3" id="KW-1185">Reference proteome</keyword>
<reference evidence="2 3" key="1">
    <citation type="submission" date="2014-02" db="EMBL/GenBank/DDBJ databases">
        <title>Transposable element dynamics among asymbiotic and ectomycorrhizal Amanita fungi.</title>
        <authorList>
            <consortium name="DOE Joint Genome Institute"/>
            <person name="Hess J."/>
            <person name="Skrede I."/>
            <person name="Wolfe B."/>
            <person name="LaButti K."/>
            <person name="Ohm R.A."/>
            <person name="Grigoriev I.V."/>
            <person name="Pringle A."/>
        </authorList>
    </citation>
    <scope>NUCLEOTIDE SEQUENCE [LARGE SCALE GENOMIC DNA]</scope>
    <source>
        <strain evidence="2 3">SKay4041</strain>
    </source>
</reference>
<dbReference type="STRING" id="703135.A0A2A9NHN4"/>
<dbReference type="OrthoDB" id="3258279at2759"/>
<evidence type="ECO:0000256" key="1">
    <source>
        <dbReference type="SAM" id="MobiDB-lite"/>
    </source>
</evidence>
<feature type="compositionally biased region" description="Polar residues" evidence="1">
    <location>
        <begin position="173"/>
        <end position="191"/>
    </location>
</feature>
<feature type="compositionally biased region" description="Polar residues" evidence="1">
    <location>
        <begin position="573"/>
        <end position="591"/>
    </location>
</feature>
<evidence type="ECO:0000313" key="2">
    <source>
        <dbReference type="EMBL" id="PFH50495.1"/>
    </source>
</evidence>
<name>A0A2A9NHN4_9AGAR</name>
<proteinExistence type="predicted"/>
<protein>
    <submittedName>
        <fullName evidence="2">Uncharacterized protein</fullName>
    </submittedName>
</protein>
<accession>A0A2A9NHN4</accession>
<organism evidence="2 3">
    <name type="scientific">Amanita thiersii Skay4041</name>
    <dbReference type="NCBI Taxonomy" id="703135"/>
    <lineage>
        <taxon>Eukaryota</taxon>
        <taxon>Fungi</taxon>
        <taxon>Dikarya</taxon>
        <taxon>Basidiomycota</taxon>
        <taxon>Agaricomycotina</taxon>
        <taxon>Agaricomycetes</taxon>
        <taxon>Agaricomycetidae</taxon>
        <taxon>Agaricales</taxon>
        <taxon>Pluteineae</taxon>
        <taxon>Amanitaceae</taxon>
        <taxon>Amanita</taxon>
    </lineage>
</organism>
<feature type="region of interest" description="Disordered" evidence="1">
    <location>
        <begin position="428"/>
        <end position="454"/>
    </location>
</feature>
<dbReference type="AlphaFoldDB" id="A0A2A9NHN4"/>
<dbReference type="EMBL" id="KZ302002">
    <property type="protein sequence ID" value="PFH50495.1"/>
    <property type="molecule type" value="Genomic_DNA"/>
</dbReference>
<feature type="compositionally biased region" description="Polar residues" evidence="1">
    <location>
        <begin position="442"/>
        <end position="454"/>
    </location>
</feature>
<feature type="region of interest" description="Disordered" evidence="1">
    <location>
        <begin position="173"/>
        <end position="198"/>
    </location>
</feature>
<sequence length="651" mass="71725">MGSRRPLPHGAAAPLPPIDSPILDFNDLPPSSDDWSDSDIDDDITRLDEAAVVEEGEDQFTGKWKTLVIKVKQDPPDSFTRARMEKWGRPVSPFPEEARFPQMDLEDEDESMASPVQEPTTELKDVVHTEGAHRMSGKRVLHGEHIPPSASKSPEMADVAGNLEVNQPNISVASSSSATANPVQFSLSTSQADDDESNDDAIDVSLVKITSTDPHAAARAAAILKQHDYDCFTQVKVKSNRQQSTLDRSSRRSFARRALHEGGIVKNKAKPSRASTGVWGDEVFISGAPVTTLPDLLKEAETEFSFTRLSSTPRHHSHDTTLSFLDEGRRDLGLLDLSTISILGQTDGERSWTKEDWKLLDACLTDERLFVGIKLEIGGDGLSDVDHVSLHNVVWRYIQFLGGEDAARRLGPDWDREVIMQRAKALRKKQRSGKVAPPTIPQTPTSSKFESLGSSPDIEVPDFTPLKERLAFRRTIRSILPPPNFKGQNPSDEFGELRRLPSRVHQHSHLLGGVKSIGPSGRSSIEHEVLQHLPGDWIGASEDTSTGTGMPRNPKTPIASGSRVRGTVFSYLPSLSKNAGPQPSRNASWQPCRSPLPVDASEKRSRPHPAPVRPKEATIIPRHRRSSGSVKEIVENFEEMSRVNQATRKTA</sequence>
<dbReference type="Proteomes" id="UP000242287">
    <property type="component" value="Unassembled WGS sequence"/>
</dbReference>
<feature type="region of interest" description="Disordered" evidence="1">
    <location>
        <begin position="537"/>
        <end position="633"/>
    </location>
</feature>